<proteinExistence type="predicted"/>
<name>A0AC34QB50_9BILA</name>
<dbReference type="Proteomes" id="UP000887576">
    <property type="component" value="Unplaced"/>
</dbReference>
<evidence type="ECO:0000313" key="1">
    <source>
        <dbReference type="Proteomes" id="UP000887576"/>
    </source>
</evidence>
<reference evidence="2" key="1">
    <citation type="submission" date="2022-11" db="UniProtKB">
        <authorList>
            <consortium name="WormBaseParasite"/>
        </authorList>
    </citation>
    <scope>IDENTIFICATION</scope>
</reference>
<protein>
    <submittedName>
        <fullName evidence="2">Chromo domain-containing protein</fullName>
    </submittedName>
</protein>
<dbReference type="WBParaSite" id="JU765_v2.g14574.t1">
    <property type="protein sequence ID" value="JU765_v2.g14574.t1"/>
    <property type="gene ID" value="JU765_v2.g14574"/>
</dbReference>
<accession>A0AC34QB50</accession>
<sequence length="390" mass="43443">MNVGPQTVHLVSQVPTDLFVAAAQTVGQRSTSLRENTESSAESGMDKSEEESVDEPFVESNGNPGGEDEIYEVDRILQTRMQGKARMFLVRWKNYGPDADSWEPYDVLKDGAEESVKEFMEEYEKNKAAKKKSKKSTSSTTNTQTRKRGRSTRNSSIPGDKQLDSKMHVETDKEPTSEEDNWSDDDDGGTSSKKKTRKKTKLEKTAETPKAVTKPKPVNLNKTPWFMDSSSDSDSDKLPKKATKPTSTDSPQGRPLPSIETELPSPSSKPTNGIVPKIKIIQSPQVPSDSRPDESVSDLSKMEEKKHKKDKNKKKHKNRLVFEGIFRKSNREPLNFVAKNAENSETRILTQEEAIDADSRSLARFLIGKITFDVNGSITVNGGANTPTHH</sequence>
<organism evidence="1 2">
    <name type="scientific">Panagrolaimus sp. JU765</name>
    <dbReference type="NCBI Taxonomy" id="591449"/>
    <lineage>
        <taxon>Eukaryota</taxon>
        <taxon>Metazoa</taxon>
        <taxon>Ecdysozoa</taxon>
        <taxon>Nematoda</taxon>
        <taxon>Chromadorea</taxon>
        <taxon>Rhabditida</taxon>
        <taxon>Tylenchina</taxon>
        <taxon>Panagrolaimomorpha</taxon>
        <taxon>Panagrolaimoidea</taxon>
        <taxon>Panagrolaimidae</taxon>
        <taxon>Panagrolaimus</taxon>
    </lineage>
</organism>
<evidence type="ECO:0000313" key="2">
    <source>
        <dbReference type="WBParaSite" id="JU765_v2.g14574.t1"/>
    </source>
</evidence>